<reference evidence="1 2" key="1">
    <citation type="submission" date="2020-03" db="EMBL/GenBank/DDBJ databases">
        <authorList>
            <consortium name="Genoscope - CEA"/>
            <person name="William W."/>
        </authorList>
    </citation>
    <scope>NUCLEOTIDE SEQUENCE [LARGE SCALE GENOMIC DNA]</scope>
    <source>
        <strain evidence="2">DSM 16959</strain>
    </source>
</reference>
<sequence length="63" mass="6506">MPEKAAIIASQASRPALGPAQMPAFQSLVTVVPGNGLEPSGLAAADFKSAVFTNFTTRAIDFQ</sequence>
<dbReference type="AlphaFoldDB" id="A0A6S6XV32"/>
<name>A0A6S6XV32_9PROT</name>
<accession>A0A6S6XV32</accession>
<proteinExistence type="predicted"/>
<evidence type="ECO:0000313" key="2">
    <source>
        <dbReference type="Proteomes" id="UP000515733"/>
    </source>
</evidence>
<gene>
    <name evidence="1" type="ORF">DENOEST_0868</name>
</gene>
<evidence type="ECO:0000313" key="1">
    <source>
        <dbReference type="EMBL" id="CAB1368033.1"/>
    </source>
</evidence>
<organism evidence="1 2">
    <name type="scientific">Denitratisoma oestradiolicum</name>
    <dbReference type="NCBI Taxonomy" id="311182"/>
    <lineage>
        <taxon>Bacteria</taxon>
        <taxon>Pseudomonadati</taxon>
        <taxon>Pseudomonadota</taxon>
        <taxon>Betaproteobacteria</taxon>
        <taxon>Nitrosomonadales</taxon>
        <taxon>Sterolibacteriaceae</taxon>
        <taxon>Denitratisoma</taxon>
    </lineage>
</organism>
<protein>
    <submittedName>
        <fullName evidence="1">Uncharacterized protein</fullName>
    </submittedName>
</protein>
<dbReference type="KEGG" id="doe:DENOEST_0868"/>
<keyword evidence="2" id="KW-1185">Reference proteome</keyword>
<dbReference type="EMBL" id="LR778301">
    <property type="protein sequence ID" value="CAB1368033.1"/>
    <property type="molecule type" value="Genomic_DNA"/>
</dbReference>
<dbReference type="Proteomes" id="UP000515733">
    <property type="component" value="Chromosome"/>
</dbReference>